<evidence type="ECO:0000259" key="1">
    <source>
        <dbReference type="Pfam" id="PF13468"/>
    </source>
</evidence>
<evidence type="ECO:0000313" key="2">
    <source>
        <dbReference type="EMBL" id="AQZ63927.1"/>
    </source>
</evidence>
<organism evidence="2 3">
    <name type="scientific">[Actinomadura] parvosata subsp. kistnae</name>
    <dbReference type="NCBI Taxonomy" id="1909395"/>
    <lineage>
        <taxon>Bacteria</taxon>
        <taxon>Bacillati</taxon>
        <taxon>Actinomycetota</taxon>
        <taxon>Actinomycetes</taxon>
        <taxon>Streptosporangiales</taxon>
        <taxon>Streptosporangiaceae</taxon>
        <taxon>Nonomuraea</taxon>
    </lineage>
</organism>
<dbReference type="AlphaFoldDB" id="A0A1V0A165"/>
<dbReference type="STRING" id="1909395.BKM31_22885"/>
<dbReference type="Gene3D" id="3.10.180.10">
    <property type="entry name" value="2,3-Dihydroxybiphenyl 1,2-Dioxygenase, domain 1"/>
    <property type="match status" value="1"/>
</dbReference>
<reference evidence="3" key="1">
    <citation type="journal article" date="2017" name="Med. Chem. Commun.">
        <title>Nonomuraea sp. ATCC 55076 harbours the largest actinomycete chromosome to date and the kistamicin biosynthetic gene cluster.</title>
        <authorList>
            <person name="Nazari B."/>
            <person name="Forneris C.C."/>
            <person name="Gibson M.I."/>
            <person name="Moon K."/>
            <person name="Schramma K.R."/>
            <person name="Seyedsayamdost M.R."/>
        </authorList>
    </citation>
    <scope>NUCLEOTIDE SEQUENCE [LARGE SCALE GENOMIC DNA]</scope>
    <source>
        <strain evidence="3">ATCC 55076</strain>
    </source>
</reference>
<gene>
    <name evidence="2" type="ORF">BKM31_22885</name>
</gene>
<dbReference type="SUPFAM" id="SSF54593">
    <property type="entry name" value="Glyoxalase/Bleomycin resistance protein/Dihydroxybiphenyl dioxygenase"/>
    <property type="match status" value="1"/>
</dbReference>
<dbReference type="Pfam" id="PF13468">
    <property type="entry name" value="Glyoxalase_3"/>
    <property type="match status" value="1"/>
</dbReference>
<dbReference type="KEGG" id="noa:BKM31_22885"/>
<protein>
    <recommendedName>
        <fullName evidence="1">Glyoxalase-like domain-containing protein</fullName>
    </recommendedName>
</protein>
<evidence type="ECO:0000313" key="3">
    <source>
        <dbReference type="Proteomes" id="UP000190797"/>
    </source>
</evidence>
<keyword evidence="3" id="KW-1185">Reference proteome</keyword>
<dbReference type="PANTHER" id="PTHR40265:SF1">
    <property type="entry name" value="GLYOXALASE-LIKE DOMAIN-CONTAINING PROTEIN"/>
    <property type="match status" value="1"/>
</dbReference>
<name>A0A1V0A165_9ACTN</name>
<dbReference type="PANTHER" id="PTHR40265">
    <property type="entry name" value="BLL2707 PROTEIN"/>
    <property type="match status" value="1"/>
</dbReference>
<dbReference type="RefSeq" id="WP_080040124.1">
    <property type="nucleotide sequence ID" value="NZ_CP017717.1"/>
</dbReference>
<dbReference type="InterPro" id="IPR025870">
    <property type="entry name" value="Glyoxalase-like_dom"/>
</dbReference>
<feature type="domain" description="Glyoxalase-like" evidence="1">
    <location>
        <begin position="2"/>
        <end position="174"/>
    </location>
</feature>
<dbReference type="OrthoDB" id="3227561at2"/>
<dbReference type="EMBL" id="CP017717">
    <property type="protein sequence ID" value="AQZ63927.1"/>
    <property type="molecule type" value="Genomic_DNA"/>
</dbReference>
<dbReference type="Proteomes" id="UP000190797">
    <property type="component" value="Chromosome"/>
</dbReference>
<accession>A0A1V0A165</accession>
<proteinExistence type="predicted"/>
<sequence>MLDHLVYATPALLDTVAALERALGVRPAEGGRHLGLGTRNYLLGLGGRRYLEIVGPDPEQPEPDGPRWFSVDELDGPRLVNWCVRPADLDGTLAEARRHGLDLGEPRPMSRRTVDGELLEWRLTMPGRDPLTPFLIDWGATVHPAERGLPEVPLLSLTGRHPDPERARARLRALGMKPDAERGAELGVERGVEPDAGGGVELGVERGVELEVERGDVPALVARLAGGVVLT</sequence>
<dbReference type="InterPro" id="IPR029068">
    <property type="entry name" value="Glyas_Bleomycin-R_OHBP_Dase"/>
</dbReference>